<dbReference type="Proteomes" id="UP001303532">
    <property type="component" value="Chromosome"/>
</dbReference>
<gene>
    <name evidence="2" type="ORF">PGH26_09000</name>
</gene>
<keyword evidence="1" id="KW-0175">Coiled coil</keyword>
<protein>
    <submittedName>
        <fullName evidence="2">Uncharacterized protein</fullName>
    </submittedName>
</protein>
<evidence type="ECO:0000313" key="2">
    <source>
        <dbReference type="EMBL" id="WOV83073.1"/>
    </source>
</evidence>
<evidence type="ECO:0000256" key="1">
    <source>
        <dbReference type="SAM" id="Coils"/>
    </source>
</evidence>
<reference evidence="2 3" key="1">
    <citation type="submission" date="2023-01" db="EMBL/GenBank/DDBJ databases">
        <title>Sporosarcina sp. nov., isolated from Korean tranditional fermented seafood 'Jeotgal'.</title>
        <authorList>
            <person name="Yang A.-I."/>
        </authorList>
    </citation>
    <scope>NUCLEOTIDE SEQUENCE [LARGE SCALE GENOMIC DNA]</scope>
    <source>
        <strain evidence="2 3">B2O-1</strain>
    </source>
</reference>
<feature type="coiled-coil region" evidence="1">
    <location>
        <begin position="6"/>
        <end position="33"/>
    </location>
</feature>
<keyword evidence="3" id="KW-1185">Reference proteome</keyword>
<accession>A0ABZ0KTD7</accession>
<dbReference type="RefSeq" id="WP_323690746.1">
    <property type="nucleotide sequence ID" value="NZ_CP116341.1"/>
</dbReference>
<sequence length="145" mass="16862">MTVEDLDAQFIEYERISNQVKELQQQQEDVLAALLEKSKDLIEWYHKKNLIFTHPSIQLHTSRGPILGFNKTDYDLMVYDVKSGILKINLRNKEEVHTTISHIVEEGYFPTAMDGLLYLKSMLGHYLDEVNELNSELESQLSKYG</sequence>
<organism evidence="2 3">
    <name type="scientific">Sporosarcina jeotgali</name>
    <dbReference type="NCBI Taxonomy" id="3020056"/>
    <lineage>
        <taxon>Bacteria</taxon>
        <taxon>Bacillati</taxon>
        <taxon>Bacillota</taxon>
        <taxon>Bacilli</taxon>
        <taxon>Bacillales</taxon>
        <taxon>Caryophanaceae</taxon>
        <taxon>Sporosarcina</taxon>
    </lineage>
</organism>
<dbReference type="EMBL" id="CP116341">
    <property type="protein sequence ID" value="WOV83073.1"/>
    <property type="molecule type" value="Genomic_DNA"/>
</dbReference>
<proteinExistence type="predicted"/>
<name>A0ABZ0KTD7_9BACL</name>
<evidence type="ECO:0000313" key="3">
    <source>
        <dbReference type="Proteomes" id="UP001303532"/>
    </source>
</evidence>